<feature type="domain" description="Exonuclease" evidence="4">
    <location>
        <begin position="60"/>
        <end position="242"/>
    </location>
</feature>
<dbReference type="GO" id="GO:0004527">
    <property type="term" value="F:exonuclease activity"/>
    <property type="evidence" value="ECO:0007669"/>
    <property type="project" value="UniProtKB-KW"/>
</dbReference>
<dbReference type="SUPFAM" id="SSF53098">
    <property type="entry name" value="Ribonuclease H-like"/>
    <property type="match status" value="1"/>
</dbReference>
<evidence type="ECO:0000259" key="4">
    <source>
        <dbReference type="SMART" id="SM00479"/>
    </source>
</evidence>
<proteinExistence type="predicted"/>
<name>A0ABR9BBL4_9RHOO</name>
<accession>A0ABR9BBL4</accession>
<dbReference type="Proteomes" id="UP000603602">
    <property type="component" value="Unassembled WGS sequence"/>
</dbReference>
<keyword evidence="1" id="KW-0540">Nuclease</keyword>
<dbReference type="Gene3D" id="3.30.420.10">
    <property type="entry name" value="Ribonuclease H-like superfamily/Ribonuclease H"/>
    <property type="match status" value="1"/>
</dbReference>
<dbReference type="EMBL" id="JACYTO010000002">
    <property type="protein sequence ID" value="MBD8503740.1"/>
    <property type="molecule type" value="Genomic_DNA"/>
</dbReference>
<dbReference type="NCBIfam" id="NF006602">
    <property type="entry name" value="PRK09146.1"/>
    <property type="match status" value="1"/>
</dbReference>
<dbReference type="RefSeq" id="WP_187718549.1">
    <property type="nucleotide sequence ID" value="NZ_JACTAH010000002.1"/>
</dbReference>
<gene>
    <name evidence="5" type="ORF">IFO67_12665</name>
</gene>
<dbReference type="PANTHER" id="PTHR30231">
    <property type="entry name" value="DNA POLYMERASE III SUBUNIT EPSILON"/>
    <property type="match status" value="1"/>
</dbReference>
<evidence type="ECO:0000256" key="3">
    <source>
        <dbReference type="ARBA" id="ARBA00022839"/>
    </source>
</evidence>
<dbReference type="InterPro" id="IPR013520">
    <property type="entry name" value="Ribonucl_H"/>
</dbReference>
<evidence type="ECO:0000256" key="2">
    <source>
        <dbReference type="ARBA" id="ARBA00022801"/>
    </source>
</evidence>
<evidence type="ECO:0000313" key="5">
    <source>
        <dbReference type="EMBL" id="MBD8503740.1"/>
    </source>
</evidence>
<comment type="caution">
    <text evidence="5">The sequence shown here is derived from an EMBL/GenBank/DDBJ whole genome shotgun (WGS) entry which is preliminary data.</text>
</comment>
<evidence type="ECO:0000313" key="6">
    <source>
        <dbReference type="Proteomes" id="UP000603602"/>
    </source>
</evidence>
<dbReference type="PANTHER" id="PTHR30231:SF4">
    <property type="entry name" value="PROTEIN NEN2"/>
    <property type="match status" value="1"/>
</dbReference>
<keyword evidence="2" id="KW-0378">Hydrolase</keyword>
<protein>
    <submittedName>
        <fullName evidence="5">3'-5' exonuclease</fullName>
    </submittedName>
</protein>
<dbReference type="CDD" id="cd06127">
    <property type="entry name" value="DEDDh"/>
    <property type="match status" value="1"/>
</dbReference>
<dbReference type="Pfam" id="PF00929">
    <property type="entry name" value="RNase_T"/>
    <property type="match status" value="1"/>
</dbReference>
<keyword evidence="3 5" id="KW-0269">Exonuclease</keyword>
<sequence>MLHLGPLKDVQGEAGEDDVHAVPDWPARFAELAASARDARLRAFYAAGLPAGDTPLGEVPMVALDVETTGLDPRRDEIVSVGVVPMDLERIRSSASRHWVVRPRRVLDAESVTLHGITHSQVAAAPDLGEVLGELLDALAGRIVVVHCRAIERGFLAAALRERIGEALAFAAIDTMELEARVHRQRKRGWWARLFDRSPQLSIRLADARARYGLPRYRPHHALSDALATAELLQAQVAHRYTVDTPLAELWR</sequence>
<organism evidence="5 6">
    <name type="scientific">Thauera sedimentorum</name>
    <dbReference type="NCBI Taxonomy" id="2767595"/>
    <lineage>
        <taxon>Bacteria</taxon>
        <taxon>Pseudomonadati</taxon>
        <taxon>Pseudomonadota</taxon>
        <taxon>Betaproteobacteria</taxon>
        <taxon>Rhodocyclales</taxon>
        <taxon>Zoogloeaceae</taxon>
        <taxon>Thauera</taxon>
    </lineage>
</organism>
<reference evidence="6" key="1">
    <citation type="submission" date="2023-07" db="EMBL/GenBank/DDBJ databases">
        <title>Thauera sp. CAU 1555 isolated from sand of Yaerae Beach.</title>
        <authorList>
            <person name="Kim W."/>
        </authorList>
    </citation>
    <scope>NUCLEOTIDE SEQUENCE [LARGE SCALE GENOMIC DNA]</scope>
    <source>
        <strain evidence="6">CAU 1555</strain>
    </source>
</reference>
<dbReference type="InterPro" id="IPR036397">
    <property type="entry name" value="RNaseH_sf"/>
</dbReference>
<dbReference type="InterPro" id="IPR012337">
    <property type="entry name" value="RNaseH-like_sf"/>
</dbReference>
<evidence type="ECO:0000256" key="1">
    <source>
        <dbReference type="ARBA" id="ARBA00022722"/>
    </source>
</evidence>
<dbReference type="SMART" id="SM00479">
    <property type="entry name" value="EXOIII"/>
    <property type="match status" value="1"/>
</dbReference>
<keyword evidence="6" id="KW-1185">Reference proteome</keyword>